<organism evidence="2">
    <name type="scientific">Anthurium amnicola</name>
    <dbReference type="NCBI Taxonomy" id="1678845"/>
    <lineage>
        <taxon>Eukaryota</taxon>
        <taxon>Viridiplantae</taxon>
        <taxon>Streptophyta</taxon>
        <taxon>Embryophyta</taxon>
        <taxon>Tracheophyta</taxon>
        <taxon>Spermatophyta</taxon>
        <taxon>Magnoliopsida</taxon>
        <taxon>Liliopsida</taxon>
        <taxon>Araceae</taxon>
        <taxon>Pothoideae</taxon>
        <taxon>Potheae</taxon>
        <taxon>Anthurium</taxon>
    </lineage>
</organism>
<dbReference type="AlphaFoldDB" id="A0A1D1Y898"/>
<feature type="compositionally biased region" description="Basic and acidic residues" evidence="1">
    <location>
        <begin position="167"/>
        <end position="189"/>
    </location>
</feature>
<feature type="region of interest" description="Disordered" evidence="1">
    <location>
        <begin position="31"/>
        <end position="85"/>
    </location>
</feature>
<dbReference type="EMBL" id="GDJX01017102">
    <property type="protein sequence ID" value="JAT50834.1"/>
    <property type="molecule type" value="Transcribed_RNA"/>
</dbReference>
<feature type="region of interest" description="Disordered" evidence="1">
    <location>
        <begin position="1"/>
        <end position="20"/>
    </location>
</feature>
<evidence type="ECO:0000256" key="1">
    <source>
        <dbReference type="SAM" id="MobiDB-lite"/>
    </source>
</evidence>
<feature type="non-terminal residue" evidence="2">
    <location>
        <position position="1"/>
    </location>
</feature>
<reference evidence="2" key="1">
    <citation type="submission" date="2015-07" db="EMBL/GenBank/DDBJ databases">
        <title>Transcriptome Assembly of Anthurium amnicola.</title>
        <authorList>
            <person name="Suzuki J."/>
        </authorList>
    </citation>
    <scope>NUCLEOTIDE SEQUENCE</scope>
</reference>
<dbReference type="PANTHER" id="PTHR36376">
    <property type="entry name" value="OS09G0514700 PROTEIN"/>
    <property type="match status" value="1"/>
</dbReference>
<feature type="compositionally biased region" description="Basic residues" evidence="1">
    <location>
        <begin position="1"/>
        <end position="15"/>
    </location>
</feature>
<feature type="region of interest" description="Disordered" evidence="1">
    <location>
        <begin position="146"/>
        <end position="189"/>
    </location>
</feature>
<proteinExistence type="predicted"/>
<name>A0A1D1Y898_9ARAE</name>
<accession>A0A1D1Y898</accession>
<feature type="compositionally biased region" description="Polar residues" evidence="1">
    <location>
        <begin position="146"/>
        <end position="156"/>
    </location>
</feature>
<dbReference type="PANTHER" id="PTHR36376:SF1">
    <property type="entry name" value="OS09G0514700 PROTEIN"/>
    <property type="match status" value="1"/>
</dbReference>
<protein>
    <submittedName>
        <fullName evidence="2">Uncharacterized protein CG42248</fullName>
    </submittedName>
</protein>
<evidence type="ECO:0000313" key="2">
    <source>
        <dbReference type="EMBL" id="JAT50834.1"/>
    </source>
</evidence>
<gene>
    <name evidence="2" type="primary">CG42248_13</name>
    <name evidence="2" type="ORF">g.71048</name>
</gene>
<sequence length="769" mass="83534">GHHRHPLKGRRRGTKKTQLTRTALVTGRCERDRLCTPPPGGGRRPSRAVRGERRAGVAPTTSRSPAVGADGGIPGEVSWDTRRAGEPSAEASSFLIFGIRLMGHQGHEQVYLSLSRKELQGLCKQHGLPANRSNIDLARSLESLFRRTNSSQSQSKEALDMLPSSESKPKDQNNYSRETDTDFGREYVARKNSSKAGTYRRIACLKESVKRDSLTANQLEIDCQVTNQSTEQAFDRVANVGSACPSNYGTTEDFGGSTSGPGNPHHLSATDVQDIVACPQSSLQCHEICNRNISGKISELKNNHHSLQSSVATSSGMCSLPLAPCGPKKFGECFPGSGFVTPNATISPVPPAFQFFVASEDGVNLFVDLCSTPSDWIRSLKDEVCISQESYHRKSLTIRHEIKCLSDATKNLKTSTDIIEADSQLRGSGSSSGCVNSSLSSISEICNSVAQPANNDTPRSSVLTSNRSPVVLSGRLDEVSHVVSLSSSCTAYAYVKNFMVSDILPCPGAVPNSDGNFLLLERSNASPLDGSLSKSSCKLQVNLEADRLKKFDQMEHQTLEAGSVCSQDIEEGFSGHMSESASEKSSLSLSSERCEISGPLDTCSNQNHSGGCQLSPTSDSKKVNLLEHANHKRAKSTPCQIHSRQKLACPLNDMELDESQLTNQMLDQHACVNPVPEITASTFSKELESGFSSKETEDPECPHSIKLLVKTCKRSHILEHEDFQSKKQQTSGENRNGAAFNLRSAKAYLKESNCDPLVLPRRSIRLMSK</sequence>